<evidence type="ECO:0000313" key="1">
    <source>
        <dbReference type="EMBL" id="GBC98163.1"/>
    </source>
</evidence>
<sequence length="86" mass="9649">MPKYLAVYATACLTRRQLQELVATLMQPGEVRCEKAYAGIVAGVLVCLFNAPSRESLDEFQKQHGMVPEHLWRIDLESQDGELVSV</sequence>
<evidence type="ECO:0000313" key="2">
    <source>
        <dbReference type="Proteomes" id="UP000236173"/>
    </source>
</evidence>
<organism evidence="1 2">
    <name type="scientific">Candidatus Fervidibacter japonicus</name>
    <dbReference type="NCBI Taxonomy" id="2035412"/>
    <lineage>
        <taxon>Bacteria</taxon>
        <taxon>Candidatus Fervidibacterota</taxon>
        <taxon>Candidatus Fervidibacter</taxon>
    </lineage>
</organism>
<dbReference type="AlphaFoldDB" id="A0A2H5XAE9"/>
<proteinExistence type="predicted"/>
<reference evidence="2" key="1">
    <citation type="submission" date="2017-09" db="EMBL/GenBank/DDBJ databases">
        <title>Metaegenomics of thermophilic ammonia-oxidizing enrichment culture.</title>
        <authorList>
            <person name="Kato S."/>
            <person name="Suzuki K."/>
        </authorList>
    </citation>
    <scope>NUCLEOTIDE SEQUENCE [LARGE SCALE GENOMIC DNA]</scope>
</reference>
<name>A0A2H5XAE9_9BACT</name>
<accession>A0A2H5XAE9</accession>
<comment type="caution">
    <text evidence="1">The sequence shown here is derived from an EMBL/GenBank/DDBJ whole genome shotgun (WGS) entry which is preliminary data.</text>
</comment>
<dbReference type="Proteomes" id="UP000236173">
    <property type="component" value="Unassembled WGS sequence"/>
</dbReference>
<gene>
    <name evidence="1" type="ORF">HRbin17_00660</name>
</gene>
<dbReference type="EMBL" id="BEHT01000007">
    <property type="protein sequence ID" value="GBC98163.1"/>
    <property type="molecule type" value="Genomic_DNA"/>
</dbReference>
<protein>
    <submittedName>
        <fullName evidence="1">Uncharacterized protein</fullName>
    </submittedName>
</protein>